<protein>
    <submittedName>
        <fullName evidence="3">RNA-directed DNA polymerase from mobile element jockey-like</fullName>
    </submittedName>
</protein>
<dbReference type="SUPFAM" id="SSF56219">
    <property type="entry name" value="DNase I-like"/>
    <property type="match status" value="1"/>
</dbReference>
<dbReference type="GO" id="GO:0003964">
    <property type="term" value="F:RNA-directed DNA polymerase activity"/>
    <property type="evidence" value="ECO:0007669"/>
    <property type="project" value="UniProtKB-KW"/>
</dbReference>
<dbReference type="EMBL" id="BLXT01008431">
    <property type="protein sequence ID" value="GFO48556.1"/>
    <property type="molecule type" value="Genomic_DNA"/>
</dbReference>
<evidence type="ECO:0000259" key="2">
    <source>
        <dbReference type="Pfam" id="PF14529"/>
    </source>
</evidence>
<keyword evidence="4" id="KW-1185">Reference proteome</keyword>
<dbReference type="InterPro" id="IPR036691">
    <property type="entry name" value="Endo/exonu/phosph_ase_sf"/>
</dbReference>
<dbReference type="Gene3D" id="3.60.10.10">
    <property type="entry name" value="Endonuclease/exonuclease/phosphatase"/>
    <property type="match status" value="2"/>
</dbReference>
<comment type="caution">
    <text evidence="3">The sequence shown here is derived from an EMBL/GenBank/DDBJ whole genome shotgun (WGS) entry which is preliminary data.</text>
</comment>
<keyword evidence="3" id="KW-0548">Nucleotidyltransferase</keyword>
<evidence type="ECO:0000256" key="1">
    <source>
        <dbReference type="SAM" id="MobiDB-lite"/>
    </source>
</evidence>
<accession>A0AAV4DXJ8</accession>
<keyword evidence="3" id="KW-0695">RNA-directed DNA polymerase</keyword>
<feature type="compositionally biased region" description="Basic residues" evidence="1">
    <location>
        <begin position="38"/>
        <end position="48"/>
    </location>
</feature>
<reference evidence="3 4" key="1">
    <citation type="journal article" date="2021" name="Elife">
        <title>Chloroplast acquisition without the gene transfer in kleptoplastic sea slugs, Plakobranchus ocellatus.</title>
        <authorList>
            <person name="Maeda T."/>
            <person name="Takahashi S."/>
            <person name="Yoshida T."/>
            <person name="Shimamura S."/>
            <person name="Takaki Y."/>
            <person name="Nagai Y."/>
            <person name="Toyoda A."/>
            <person name="Suzuki Y."/>
            <person name="Arimoto A."/>
            <person name="Ishii H."/>
            <person name="Satoh N."/>
            <person name="Nishiyama T."/>
            <person name="Hasebe M."/>
            <person name="Maruyama T."/>
            <person name="Minagawa J."/>
            <person name="Obokata J."/>
            <person name="Shigenobu S."/>
        </authorList>
    </citation>
    <scope>NUCLEOTIDE SEQUENCE [LARGE SCALE GENOMIC DNA]</scope>
</reference>
<name>A0AAV4DXJ8_9GAST</name>
<gene>
    <name evidence="3" type="ORF">PoB_007506100</name>
</gene>
<organism evidence="3 4">
    <name type="scientific">Plakobranchus ocellatus</name>
    <dbReference type="NCBI Taxonomy" id="259542"/>
    <lineage>
        <taxon>Eukaryota</taxon>
        <taxon>Metazoa</taxon>
        <taxon>Spiralia</taxon>
        <taxon>Lophotrochozoa</taxon>
        <taxon>Mollusca</taxon>
        <taxon>Gastropoda</taxon>
        <taxon>Heterobranchia</taxon>
        <taxon>Euthyneura</taxon>
        <taxon>Panpulmonata</taxon>
        <taxon>Sacoglossa</taxon>
        <taxon>Placobranchoidea</taxon>
        <taxon>Plakobranchidae</taxon>
        <taxon>Plakobranchus</taxon>
    </lineage>
</organism>
<sequence length="814" mass="92164">MKITNKESKRWAPQPTHMRTDRLRRKRTGTEKLEMSNGRRRRLPKRPQRTSSLNIMQINVQGCKTLRHTQVRKLLSKRDIHVVLAQETLLGKDKEYTLPGYEVFRCDCHTRGKACRGIATFIRKDMRAKVTNNHNPSGSDTQSVEVWRTIIAGDANAHHQAFGYENADAVGQWLVDLTGSSNLTSLVTERSDPTFLHSKGGQYRPDVALVSSDLVEAVRREVLEEVGSDHLPSLISISSPSTARTKISAKWCFKKANWEVFRKTLDRTLEGKDMDNISIDVANDFFARAVIEAARRGVPRGVVRQYIPKITQELALAIKRRREARRTYVKNPLPINKKRYNALCRRARKVGQATKIKAWHDTCEKLDTNSDPRRTWNMIRVLEGKRTTARVEPLEYKGNLMQTDRKEAEAFSHYYAKTSKVQRTPKHDNKVRKQRQEWERKPTVSAQTFTVEFTRTELDAALEKGTNGKAPGLDGVTQEMLTNISLNAKEVLLKLLNRTWTSGVLPRAWRMAVLVPMLKKGCEPLGLRREVQTVKTLEKYLRMEAGSTLRGMAENYNAQKRRLQKESVLSAAYKYAPKFRLSSDRAPLPTPCWAPEEAPAPPEIRADIGWLGKKSDAIPSALKTLALEKVSSLDSSYAICYTDGSAENGIGKGGYGVLYQWPDGMTTREAGSLQNPTTYGQVVQSLGRKLVTLWRAASTFNDDTRCHKFYEAFSAKDYNRISDRVDAVQLFRIRAGHSLLGSDMARTNWTVSADCLLCGEYKNGAHVLLNCSGLREVRPPNFSNLSLQDAIWGGPENAKISARLLRTFFRRALK</sequence>
<feature type="compositionally biased region" description="Basic and acidic residues" evidence="1">
    <location>
        <begin position="1"/>
        <end position="10"/>
    </location>
</feature>
<dbReference type="PANTHER" id="PTHR36688:SF2">
    <property type="entry name" value="ENDONUCLEASE_EXONUCLEASE_PHOSPHATASE DOMAIN-CONTAINING PROTEIN"/>
    <property type="match status" value="1"/>
</dbReference>
<dbReference type="Proteomes" id="UP000735302">
    <property type="component" value="Unassembled WGS sequence"/>
</dbReference>
<feature type="region of interest" description="Disordered" evidence="1">
    <location>
        <begin position="421"/>
        <end position="441"/>
    </location>
</feature>
<dbReference type="Pfam" id="PF14529">
    <property type="entry name" value="Exo_endo_phos_2"/>
    <property type="match status" value="1"/>
</dbReference>
<feature type="domain" description="Endonuclease/exonuclease/phosphatase" evidence="2">
    <location>
        <begin position="148"/>
        <end position="232"/>
    </location>
</feature>
<keyword evidence="3" id="KW-0808">Transferase</keyword>
<feature type="region of interest" description="Disordered" evidence="1">
    <location>
        <begin position="1"/>
        <end position="49"/>
    </location>
</feature>
<evidence type="ECO:0000313" key="4">
    <source>
        <dbReference type="Proteomes" id="UP000735302"/>
    </source>
</evidence>
<dbReference type="InterPro" id="IPR005135">
    <property type="entry name" value="Endo/exonuclease/phosphatase"/>
</dbReference>
<evidence type="ECO:0000313" key="3">
    <source>
        <dbReference type="EMBL" id="GFO48556.1"/>
    </source>
</evidence>
<dbReference type="AlphaFoldDB" id="A0AAV4DXJ8"/>
<dbReference type="InterPro" id="IPR052560">
    <property type="entry name" value="RdDP_mobile_element"/>
</dbReference>
<dbReference type="PANTHER" id="PTHR36688">
    <property type="entry name" value="ENDO/EXONUCLEASE/PHOSPHATASE DOMAIN-CONTAINING PROTEIN"/>
    <property type="match status" value="1"/>
</dbReference>
<proteinExistence type="predicted"/>